<gene>
    <name evidence="1" type="ORF">DPMN_048672</name>
</gene>
<sequence length="50" mass="5434">MGLMSYATSVNEDQSAHWRAVCSGAILFAIEIRISYGTSSGTVKLLTKLR</sequence>
<reference evidence="1" key="1">
    <citation type="journal article" date="2019" name="bioRxiv">
        <title>The Genome of the Zebra Mussel, Dreissena polymorpha: A Resource for Invasive Species Research.</title>
        <authorList>
            <person name="McCartney M.A."/>
            <person name="Auch B."/>
            <person name="Kono T."/>
            <person name="Mallez S."/>
            <person name="Zhang Y."/>
            <person name="Obille A."/>
            <person name="Becker A."/>
            <person name="Abrahante J.E."/>
            <person name="Garbe J."/>
            <person name="Badalamenti J.P."/>
            <person name="Herman A."/>
            <person name="Mangelson H."/>
            <person name="Liachko I."/>
            <person name="Sullivan S."/>
            <person name="Sone E.D."/>
            <person name="Koren S."/>
            <person name="Silverstein K.A.T."/>
            <person name="Beckman K.B."/>
            <person name="Gohl D.M."/>
        </authorList>
    </citation>
    <scope>NUCLEOTIDE SEQUENCE</scope>
    <source>
        <strain evidence="1">Duluth1</strain>
        <tissue evidence="1">Whole animal</tissue>
    </source>
</reference>
<comment type="caution">
    <text evidence="1">The sequence shown here is derived from an EMBL/GenBank/DDBJ whole genome shotgun (WGS) entry which is preliminary data.</text>
</comment>
<accession>A0A9D4DC07</accession>
<dbReference type="AlphaFoldDB" id="A0A9D4DC07"/>
<protein>
    <submittedName>
        <fullName evidence="1">Uncharacterized protein</fullName>
    </submittedName>
</protein>
<keyword evidence="2" id="KW-1185">Reference proteome</keyword>
<organism evidence="1 2">
    <name type="scientific">Dreissena polymorpha</name>
    <name type="common">Zebra mussel</name>
    <name type="synonym">Mytilus polymorpha</name>
    <dbReference type="NCBI Taxonomy" id="45954"/>
    <lineage>
        <taxon>Eukaryota</taxon>
        <taxon>Metazoa</taxon>
        <taxon>Spiralia</taxon>
        <taxon>Lophotrochozoa</taxon>
        <taxon>Mollusca</taxon>
        <taxon>Bivalvia</taxon>
        <taxon>Autobranchia</taxon>
        <taxon>Heteroconchia</taxon>
        <taxon>Euheterodonta</taxon>
        <taxon>Imparidentia</taxon>
        <taxon>Neoheterodontei</taxon>
        <taxon>Myida</taxon>
        <taxon>Dreissenoidea</taxon>
        <taxon>Dreissenidae</taxon>
        <taxon>Dreissena</taxon>
    </lineage>
</organism>
<proteinExistence type="predicted"/>
<dbReference type="EMBL" id="JAIWYP010000011">
    <property type="protein sequence ID" value="KAH3741942.1"/>
    <property type="molecule type" value="Genomic_DNA"/>
</dbReference>
<dbReference type="Proteomes" id="UP000828390">
    <property type="component" value="Unassembled WGS sequence"/>
</dbReference>
<name>A0A9D4DC07_DREPO</name>
<reference evidence="1" key="2">
    <citation type="submission" date="2020-11" db="EMBL/GenBank/DDBJ databases">
        <authorList>
            <person name="McCartney M.A."/>
            <person name="Auch B."/>
            <person name="Kono T."/>
            <person name="Mallez S."/>
            <person name="Becker A."/>
            <person name="Gohl D.M."/>
            <person name="Silverstein K.A.T."/>
            <person name="Koren S."/>
            <person name="Bechman K.B."/>
            <person name="Herman A."/>
            <person name="Abrahante J.E."/>
            <person name="Garbe J."/>
        </authorList>
    </citation>
    <scope>NUCLEOTIDE SEQUENCE</scope>
    <source>
        <strain evidence="1">Duluth1</strain>
        <tissue evidence="1">Whole animal</tissue>
    </source>
</reference>
<evidence type="ECO:0000313" key="1">
    <source>
        <dbReference type="EMBL" id="KAH3741942.1"/>
    </source>
</evidence>
<evidence type="ECO:0000313" key="2">
    <source>
        <dbReference type="Proteomes" id="UP000828390"/>
    </source>
</evidence>